<dbReference type="PROSITE" id="PS51450">
    <property type="entry name" value="LRR"/>
    <property type="match status" value="2"/>
</dbReference>
<dbReference type="InterPro" id="IPR032675">
    <property type="entry name" value="LRR_dom_sf"/>
</dbReference>
<dbReference type="SUPFAM" id="SSF52058">
    <property type="entry name" value="L domain-like"/>
    <property type="match status" value="1"/>
</dbReference>
<keyword evidence="2" id="KW-0677">Repeat</keyword>
<dbReference type="PANTHER" id="PTHR47186:SF13">
    <property type="entry name" value="DISEASE RESISTANCE PROTEIN RGA3"/>
    <property type="match status" value="1"/>
</dbReference>
<feature type="domain" description="Disease resistance protein At4g27190-like leucine-rich repeats" evidence="3">
    <location>
        <begin position="794"/>
        <end position="906"/>
    </location>
</feature>
<comment type="caution">
    <text evidence="5">The sequence shown here is derived from an EMBL/GenBank/DDBJ whole genome shotgun (WGS) entry which is preliminary data.</text>
</comment>
<dbReference type="InterPro" id="IPR057135">
    <property type="entry name" value="At4g27190-like_LRR"/>
</dbReference>
<dbReference type="AlphaFoldDB" id="A0AAV8HA57"/>
<dbReference type="InterPro" id="IPR001611">
    <property type="entry name" value="Leu-rich_rpt"/>
</dbReference>
<evidence type="ECO:0000256" key="2">
    <source>
        <dbReference type="ARBA" id="ARBA00022737"/>
    </source>
</evidence>
<protein>
    <submittedName>
        <fullName evidence="5">Disease resistance protein (CC-NBS-LRR class) family</fullName>
    </submittedName>
</protein>
<feature type="domain" description="Disease resistance R13L4/SHOC-2-like LRR" evidence="4">
    <location>
        <begin position="253"/>
        <end position="484"/>
    </location>
</feature>
<proteinExistence type="predicted"/>
<evidence type="ECO:0000256" key="1">
    <source>
        <dbReference type="ARBA" id="ARBA00022614"/>
    </source>
</evidence>
<keyword evidence="1" id="KW-0433">Leucine-rich repeat</keyword>
<gene>
    <name evidence="5" type="ORF">LUZ62_026145</name>
</gene>
<dbReference type="Pfam" id="PF23598">
    <property type="entry name" value="LRR_14"/>
    <property type="match status" value="1"/>
</dbReference>
<evidence type="ECO:0000259" key="3">
    <source>
        <dbReference type="Pfam" id="PF23247"/>
    </source>
</evidence>
<dbReference type="SMART" id="SM00369">
    <property type="entry name" value="LRR_TYP"/>
    <property type="match status" value="3"/>
</dbReference>
<dbReference type="Gene3D" id="3.80.10.10">
    <property type="entry name" value="Ribonuclease Inhibitor"/>
    <property type="match status" value="3"/>
</dbReference>
<sequence length="963" mass="110889">MNLYEQVFSPVFLIEQELRSAAKSISSKCCMELRRSMDMLWSCMLYTVLVGPNYYSPERANIETKELIQMWIAEGLLTRDIKLRHVESEFLAEELNVLTSFDEEAGIKESEKEEDSLINDQYLQLFGMAEKILQGINSWSPFTNETWKRSDFTNGMWILLNKWKSLYKRNNVNLNHWSSERWESAERVEQNIIFEANRWVNKSWIIIDVYSHWEDVYLISWIVHPKLKNTTAFVSGFPWSYVSWLDGLLGKMPHLRVLKLIRCWIQYLPHESLSGLANLRLLSLLDCDLLRSLGTASSSLSSCISSLEKLEFLDLVNVTSLEVIPDDLGNKKKHLYFLRISDHKITSLPLNLFNDMPNLRELVFDSNKSKSLTGLSPLASLTNLETLSLSNTKIVSLPPDTFEKMQCIRVLKLIDNPLMETLPKSLCGATMLEKLELRDCDGLKSIDVLPTRNLKSFILDGRNDWIQSLPESLSRSHNLQEVQISGCSSLKEIKMIGNVSVRSFSLSNSSITSLSLCGCQELALIDLKQLKELEDLNLSGTSITEIPDISDFPRLKKFDLLAVPHLRRAPWHKLDRIPGELNLDQCDSTNTINSGLDAHGNINYGKLSKNFVVGFYICVWDSRLFMNLNPKHCINLLEKGSLQSVYILVASCEKRKEELTTSPSQTIPIEWSCYKDVRLNFLASKPLLVQQPQQLQCRRHIEISSTECYPCGLEGILEITELFSVKNNIHISSISDLNPRLPMLLALQIEECHKIEYLFDAMHGENVCPQLQDFSVARLHSMSHLLIEKGTHFLEPSFVSLKNLHLSECERLEVIFPDNVVLTNLEKLIISGCPSLRTVFYKSGYYTFDTDMVNKFRENHLRSLHTMQLHLLPQLLYIFEKQRFGAFLIQKWKTLFFRGCWGLRQLPLLLGPRDQKVRVDGETKICNTIKKQMDTEQLSYYEFRPKPLISSTRDDVKNNIFLK</sequence>
<accession>A0AAV8HA57</accession>
<name>A0AAV8HA57_9POAL</name>
<organism evidence="5 6">
    <name type="scientific">Rhynchospora pubera</name>
    <dbReference type="NCBI Taxonomy" id="906938"/>
    <lineage>
        <taxon>Eukaryota</taxon>
        <taxon>Viridiplantae</taxon>
        <taxon>Streptophyta</taxon>
        <taxon>Embryophyta</taxon>
        <taxon>Tracheophyta</taxon>
        <taxon>Spermatophyta</taxon>
        <taxon>Magnoliopsida</taxon>
        <taxon>Liliopsida</taxon>
        <taxon>Poales</taxon>
        <taxon>Cyperaceae</taxon>
        <taxon>Cyperoideae</taxon>
        <taxon>Rhynchosporeae</taxon>
        <taxon>Rhynchospora</taxon>
    </lineage>
</organism>
<evidence type="ECO:0000313" key="6">
    <source>
        <dbReference type="Proteomes" id="UP001140206"/>
    </source>
</evidence>
<dbReference type="InterPro" id="IPR055414">
    <property type="entry name" value="LRR_R13L4/SHOC2-like"/>
</dbReference>
<dbReference type="PANTHER" id="PTHR47186">
    <property type="entry name" value="LEUCINE-RICH REPEAT-CONTAINING PROTEIN 57"/>
    <property type="match status" value="1"/>
</dbReference>
<evidence type="ECO:0000313" key="5">
    <source>
        <dbReference type="EMBL" id="KAJ4813579.1"/>
    </source>
</evidence>
<dbReference type="InterPro" id="IPR003591">
    <property type="entry name" value="Leu-rich_rpt_typical-subtyp"/>
</dbReference>
<keyword evidence="6" id="KW-1185">Reference proteome</keyword>
<evidence type="ECO:0000259" key="4">
    <source>
        <dbReference type="Pfam" id="PF23598"/>
    </source>
</evidence>
<dbReference type="Pfam" id="PF23247">
    <property type="entry name" value="LRR_RPS2"/>
    <property type="match status" value="1"/>
</dbReference>
<reference evidence="5" key="1">
    <citation type="submission" date="2022-08" db="EMBL/GenBank/DDBJ databases">
        <authorList>
            <person name="Marques A."/>
        </authorList>
    </citation>
    <scope>NUCLEOTIDE SEQUENCE</scope>
    <source>
        <strain evidence="5">RhyPub2mFocal</strain>
        <tissue evidence="5">Leaves</tissue>
    </source>
</reference>
<dbReference type="Proteomes" id="UP001140206">
    <property type="component" value="Chromosome 1"/>
</dbReference>
<dbReference type="SUPFAM" id="SSF52047">
    <property type="entry name" value="RNI-like"/>
    <property type="match status" value="1"/>
</dbReference>
<dbReference type="EMBL" id="JAMFTS010000001">
    <property type="protein sequence ID" value="KAJ4813579.1"/>
    <property type="molecule type" value="Genomic_DNA"/>
</dbReference>